<dbReference type="Pfam" id="PF04073">
    <property type="entry name" value="tRNA_edit"/>
    <property type="match status" value="1"/>
</dbReference>
<organism evidence="3 4">
    <name type="scientific">Tsuneonella flava</name>
    <dbReference type="NCBI Taxonomy" id="2055955"/>
    <lineage>
        <taxon>Bacteria</taxon>
        <taxon>Pseudomonadati</taxon>
        <taxon>Pseudomonadota</taxon>
        <taxon>Alphaproteobacteria</taxon>
        <taxon>Sphingomonadales</taxon>
        <taxon>Erythrobacteraceae</taxon>
        <taxon>Tsuneonella</taxon>
    </lineage>
</organism>
<dbReference type="InterPro" id="IPR040285">
    <property type="entry name" value="ProX/PRXD1"/>
</dbReference>
<dbReference type="InterPro" id="IPR007214">
    <property type="entry name" value="YbaK/aa-tRNA-synth-assoc-dom"/>
</dbReference>
<dbReference type="Proteomes" id="UP000663637">
    <property type="component" value="Chromosome"/>
</dbReference>
<feature type="domain" description="YbaK/aminoacyl-tRNA synthetase-associated" evidence="2">
    <location>
        <begin position="24"/>
        <end position="146"/>
    </location>
</feature>
<accession>A0ABX7K999</accession>
<sequence length="166" mass="17864">MRGEVGLRADLAALAIPFTEHEHAAVFTVAESRRIDADLPGRHTKNLFLKDTAGDFWLVTVPAEARVKLKALPDSIGCKRVSFAKPEDMERLIGITPGSVTPLAMINAAPGSVTLVLEEGLAAAERINVHPLRNTGTLGLAGRDVLALCRHWGHEPRIAAIPIEEP</sequence>
<keyword evidence="4" id="KW-1185">Reference proteome</keyword>
<dbReference type="CDD" id="cd04335">
    <property type="entry name" value="PrdX_deacylase"/>
    <property type="match status" value="1"/>
</dbReference>
<dbReference type="InterPro" id="IPR036754">
    <property type="entry name" value="YbaK/aa-tRNA-synt-asso_dom_sf"/>
</dbReference>
<reference evidence="3 4" key="1">
    <citation type="submission" date="2020-09" db="EMBL/GenBank/DDBJ databases">
        <title>Complete genome sequence of altererythrobacter flavus SS-21NJ, isolated from Dongying oil sludge in Shandong province.</title>
        <authorList>
            <person name="Sun S."/>
            <person name="Zhang Z."/>
        </authorList>
    </citation>
    <scope>NUCLEOTIDE SEQUENCE [LARGE SCALE GENOMIC DNA]</scope>
    <source>
        <strain evidence="3 4">SS-21NJ</strain>
    </source>
</reference>
<dbReference type="EMBL" id="CP061510">
    <property type="protein sequence ID" value="QSB44844.1"/>
    <property type="molecule type" value="Genomic_DNA"/>
</dbReference>
<evidence type="ECO:0000259" key="2">
    <source>
        <dbReference type="Pfam" id="PF04073"/>
    </source>
</evidence>
<evidence type="ECO:0000256" key="1">
    <source>
        <dbReference type="ARBA" id="ARBA00010201"/>
    </source>
</evidence>
<comment type="similarity">
    <text evidence="1">Belongs to the PRORSD1 family.</text>
</comment>
<dbReference type="PANTHER" id="PTHR31423:SF3">
    <property type="entry name" value="PROLYL-TRNA SYNTHETASE ASSOCIATED DOMAIN-CONTAINING PROTEIN 1-RELATED"/>
    <property type="match status" value="1"/>
</dbReference>
<proteinExistence type="inferred from homology"/>
<dbReference type="Gene3D" id="3.90.960.10">
    <property type="entry name" value="YbaK/aminoacyl-tRNA synthetase-associated domain"/>
    <property type="match status" value="1"/>
</dbReference>
<evidence type="ECO:0000313" key="4">
    <source>
        <dbReference type="Proteomes" id="UP000663637"/>
    </source>
</evidence>
<evidence type="ECO:0000313" key="3">
    <source>
        <dbReference type="EMBL" id="QSB44844.1"/>
    </source>
</evidence>
<dbReference type="PANTHER" id="PTHR31423">
    <property type="entry name" value="YBAK DOMAIN-CONTAINING PROTEIN"/>
    <property type="match status" value="1"/>
</dbReference>
<dbReference type="SUPFAM" id="SSF55826">
    <property type="entry name" value="YbaK/ProRS associated domain"/>
    <property type="match status" value="1"/>
</dbReference>
<protein>
    <submittedName>
        <fullName evidence="3">Prolyl-tRNA synthetase associated domain-containing protein</fullName>
    </submittedName>
</protein>
<gene>
    <name evidence="3" type="ORF">IDJ81_01325</name>
</gene>
<name>A0ABX7K999_9SPHN</name>
<dbReference type="RefSeq" id="WP_102153823.1">
    <property type="nucleotide sequence ID" value="NZ_CP061510.1"/>
</dbReference>